<accession>A0A165AHC1</accession>
<keyword evidence="2" id="KW-1185">Reference proteome</keyword>
<sequence length="128" mass="14970">MFLSDGDEQFLDAVLELFTPGSYIKKIPCLLHAFFLIKKKYFFTAGSRARNRSFFTTRYYYSAILFKRKQETKKNFISFLPASLDGKKHLTLSVVTEKPTTMTKKHKEIESSFQCHVLVLCYLFCLLN</sequence>
<name>A0A165AHC1_9CRUS</name>
<comment type="caution">
    <text evidence="1">The sequence shown here is derived from an EMBL/GenBank/DDBJ whole genome shotgun (WGS) entry which is preliminary data.</text>
</comment>
<gene>
    <name evidence="1" type="ORF">APZ42_016572</name>
</gene>
<evidence type="ECO:0000313" key="2">
    <source>
        <dbReference type="Proteomes" id="UP000076858"/>
    </source>
</evidence>
<protein>
    <submittedName>
        <fullName evidence="1">Uncharacterized protein</fullName>
    </submittedName>
</protein>
<organism evidence="1 2">
    <name type="scientific">Daphnia magna</name>
    <dbReference type="NCBI Taxonomy" id="35525"/>
    <lineage>
        <taxon>Eukaryota</taxon>
        <taxon>Metazoa</taxon>
        <taxon>Ecdysozoa</taxon>
        <taxon>Arthropoda</taxon>
        <taxon>Crustacea</taxon>
        <taxon>Branchiopoda</taxon>
        <taxon>Diplostraca</taxon>
        <taxon>Cladocera</taxon>
        <taxon>Anomopoda</taxon>
        <taxon>Daphniidae</taxon>
        <taxon>Daphnia</taxon>
    </lineage>
</organism>
<dbReference type="EMBL" id="LRGB01000626">
    <property type="protein sequence ID" value="KZS17654.1"/>
    <property type="molecule type" value="Genomic_DNA"/>
</dbReference>
<evidence type="ECO:0000313" key="1">
    <source>
        <dbReference type="EMBL" id="KZS17654.1"/>
    </source>
</evidence>
<reference evidence="1 2" key="1">
    <citation type="submission" date="2016-03" db="EMBL/GenBank/DDBJ databases">
        <title>EvidentialGene: Evidence-directed Construction of Genes on Genomes.</title>
        <authorList>
            <person name="Gilbert D.G."/>
            <person name="Choi J.-H."/>
            <person name="Mockaitis K."/>
            <person name="Colbourne J."/>
            <person name="Pfrender M."/>
        </authorList>
    </citation>
    <scope>NUCLEOTIDE SEQUENCE [LARGE SCALE GENOMIC DNA]</scope>
    <source>
        <strain evidence="1 2">Xinb3</strain>
        <tissue evidence="1">Complete organism</tissue>
    </source>
</reference>
<proteinExistence type="predicted"/>
<dbReference type="AlphaFoldDB" id="A0A165AHC1"/>
<dbReference type="Proteomes" id="UP000076858">
    <property type="component" value="Unassembled WGS sequence"/>
</dbReference>